<evidence type="ECO:0000313" key="6">
    <source>
        <dbReference type="EMBL" id="MBE9663984.1"/>
    </source>
</evidence>
<dbReference type="InterPro" id="IPR032808">
    <property type="entry name" value="DoxX"/>
</dbReference>
<proteinExistence type="predicted"/>
<keyword evidence="3 5" id="KW-1133">Transmembrane helix</keyword>
<evidence type="ECO:0000256" key="5">
    <source>
        <dbReference type="SAM" id="Phobius"/>
    </source>
</evidence>
<accession>A0A929KYG0</accession>
<feature type="transmembrane region" description="Helical" evidence="5">
    <location>
        <begin position="6"/>
        <end position="25"/>
    </location>
</feature>
<dbReference type="GO" id="GO:0016020">
    <property type="term" value="C:membrane"/>
    <property type="evidence" value="ECO:0007669"/>
    <property type="project" value="UniProtKB-SubCell"/>
</dbReference>
<feature type="transmembrane region" description="Helical" evidence="5">
    <location>
        <begin position="46"/>
        <end position="67"/>
    </location>
</feature>
<dbReference type="InterPro" id="IPR016944">
    <property type="entry name" value="UCP030066"/>
</dbReference>
<keyword evidence="2 5" id="KW-0812">Transmembrane</keyword>
<evidence type="ECO:0000256" key="4">
    <source>
        <dbReference type="ARBA" id="ARBA00023136"/>
    </source>
</evidence>
<name>A0A929KYG0_9SPHI</name>
<protein>
    <submittedName>
        <fullName evidence="6">DoxX family protein</fullName>
    </submittedName>
</protein>
<evidence type="ECO:0000313" key="7">
    <source>
        <dbReference type="Proteomes" id="UP000622475"/>
    </source>
</evidence>
<comment type="subcellular location">
    <subcellularLocation>
        <location evidence="1">Membrane</location>
        <topology evidence="1">Multi-pass membrane protein</topology>
    </subcellularLocation>
</comment>
<dbReference type="Proteomes" id="UP000622475">
    <property type="component" value="Unassembled WGS sequence"/>
</dbReference>
<gene>
    <name evidence="6" type="ORF">IRJ16_19025</name>
</gene>
<comment type="caution">
    <text evidence="6">The sequence shown here is derived from an EMBL/GenBank/DDBJ whole genome shotgun (WGS) entry which is preliminary data.</text>
</comment>
<keyword evidence="7" id="KW-1185">Reference proteome</keyword>
<dbReference type="Pfam" id="PF13564">
    <property type="entry name" value="DoxX_2"/>
    <property type="match status" value="1"/>
</dbReference>
<dbReference type="RefSeq" id="WP_194113234.1">
    <property type="nucleotide sequence ID" value="NZ_JADFFL010000009.1"/>
</dbReference>
<feature type="transmembrane region" description="Helical" evidence="5">
    <location>
        <begin position="99"/>
        <end position="116"/>
    </location>
</feature>
<keyword evidence="4 5" id="KW-0472">Membrane</keyword>
<reference evidence="6" key="1">
    <citation type="submission" date="2020-10" db="EMBL/GenBank/DDBJ databases">
        <title>Mucilaginibacter mali sp. nov., isolated from rhizosphere soil of apple orchard.</title>
        <authorList>
            <person name="Lee J.-S."/>
            <person name="Kim H.S."/>
            <person name="Kim J.-S."/>
        </authorList>
    </citation>
    <scope>NUCLEOTIDE SEQUENCE</scope>
    <source>
        <strain evidence="6">KCTC 22746</strain>
    </source>
</reference>
<organism evidence="6 7">
    <name type="scientific">Mucilaginibacter myungsuensis</name>
    <dbReference type="NCBI Taxonomy" id="649104"/>
    <lineage>
        <taxon>Bacteria</taxon>
        <taxon>Pseudomonadati</taxon>
        <taxon>Bacteroidota</taxon>
        <taxon>Sphingobacteriia</taxon>
        <taxon>Sphingobacteriales</taxon>
        <taxon>Sphingobacteriaceae</taxon>
        <taxon>Mucilaginibacter</taxon>
    </lineage>
</organism>
<dbReference type="PIRSF" id="PIRSF030066">
    <property type="entry name" value="UCP030066"/>
    <property type="match status" value="1"/>
</dbReference>
<sequence length="129" mass="14430">MKKINIIYWIATVLLIMLMGSSGVMNAMNDPGSQYTLTKVMHYPEYFGRFIGIAKILGSIALLIPGFPKIKEWVYAGFTFDLIGATWSFAALGEPIKKIAPMGLFFVILIVSYIYYRKRVAAKDPVLAV</sequence>
<evidence type="ECO:0000256" key="2">
    <source>
        <dbReference type="ARBA" id="ARBA00022692"/>
    </source>
</evidence>
<dbReference type="AlphaFoldDB" id="A0A929KYG0"/>
<dbReference type="EMBL" id="JADFFL010000009">
    <property type="protein sequence ID" value="MBE9663984.1"/>
    <property type="molecule type" value="Genomic_DNA"/>
</dbReference>
<feature type="transmembrane region" description="Helical" evidence="5">
    <location>
        <begin position="73"/>
        <end position="92"/>
    </location>
</feature>
<evidence type="ECO:0000256" key="3">
    <source>
        <dbReference type="ARBA" id="ARBA00022989"/>
    </source>
</evidence>
<evidence type="ECO:0000256" key="1">
    <source>
        <dbReference type="ARBA" id="ARBA00004141"/>
    </source>
</evidence>